<feature type="non-terminal residue" evidence="1">
    <location>
        <position position="1"/>
    </location>
</feature>
<protein>
    <submittedName>
        <fullName evidence="1">Uncharacterized protein</fullName>
    </submittedName>
</protein>
<dbReference type="SUPFAM" id="SSF52047">
    <property type="entry name" value="RNI-like"/>
    <property type="match status" value="1"/>
</dbReference>
<proteinExistence type="predicted"/>
<accession>A0AAN6NBP2</accession>
<reference evidence="2" key="1">
    <citation type="journal article" date="2023" name="Mol. Phylogenet. Evol.">
        <title>Genome-scale phylogeny and comparative genomics of the fungal order Sordariales.</title>
        <authorList>
            <person name="Hensen N."/>
            <person name="Bonometti L."/>
            <person name="Westerberg I."/>
            <person name="Brannstrom I.O."/>
            <person name="Guillou S."/>
            <person name="Cros-Aarteil S."/>
            <person name="Calhoun S."/>
            <person name="Haridas S."/>
            <person name="Kuo A."/>
            <person name="Mondo S."/>
            <person name="Pangilinan J."/>
            <person name="Riley R."/>
            <person name="LaButti K."/>
            <person name="Andreopoulos B."/>
            <person name="Lipzen A."/>
            <person name="Chen C."/>
            <person name="Yan M."/>
            <person name="Daum C."/>
            <person name="Ng V."/>
            <person name="Clum A."/>
            <person name="Steindorff A."/>
            <person name="Ohm R.A."/>
            <person name="Martin F."/>
            <person name="Silar P."/>
            <person name="Natvig D.O."/>
            <person name="Lalanne C."/>
            <person name="Gautier V."/>
            <person name="Ament-Velasquez S.L."/>
            <person name="Kruys A."/>
            <person name="Hutchinson M.I."/>
            <person name="Powell A.J."/>
            <person name="Barry K."/>
            <person name="Miller A.N."/>
            <person name="Grigoriev I.V."/>
            <person name="Debuchy R."/>
            <person name="Gladieux P."/>
            <person name="Hiltunen Thoren M."/>
            <person name="Johannesson H."/>
        </authorList>
    </citation>
    <scope>NUCLEOTIDE SEQUENCE [LARGE SCALE GENOMIC DNA]</scope>
    <source>
        <strain evidence="2">CBS 340.73</strain>
    </source>
</reference>
<comment type="caution">
    <text evidence="1">The sequence shown here is derived from an EMBL/GenBank/DDBJ whole genome shotgun (WGS) entry which is preliminary data.</text>
</comment>
<dbReference type="Gene3D" id="3.80.10.10">
    <property type="entry name" value="Ribonuclease Inhibitor"/>
    <property type="match status" value="1"/>
</dbReference>
<dbReference type="InterPro" id="IPR032675">
    <property type="entry name" value="LRR_dom_sf"/>
</dbReference>
<evidence type="ECO:0000313" key="1">
    <source>
        <dbReference type="EMBL" id="KAK3942802.1"/>
    </source>
</evidence>
<sequence length="452" mass="52589">MQSVHWAMLTCLNISTLNLRIPDPPFVLPFDLPGGERYLSSPSVLSLDGYDFDRREWDDIKPPDRSAFRWDMGFWWGLEIWLSSWETWITSRQAKKWWNLRHIPIEQLNKTSLDLWLDTMDFSHIHTLELNHTNRRNSLSDQVIEKLPARLPALKSVRLFGKNADRFILALPEHSLSHLDWQEGYDFCDGRPNCLSEPLRAVLDHQGRSLESLHVHVEEQLSTVPRPTVSAQELVMIGMWVPSLKSLTIDLTRNESAWPWVELRILGRLPKLKELTIYFQLASECRRQKKQQWSPYGVGYPWHRDSCEDTTCVGPDQYAQPMLNETSAREMFEFLRKGKEFGDALAKVTFRAGDFEESCGQGPWLSGRKMWVTCNLTKSDSEGALRIACDGGDTLKEQDTSEMFWRDQHYPRLPACDGSSKYPDRLPTVEDDELEEELRKLQQEMILDEVEF</sequence>
<dbReference type="EMBL" id="MU853770">
    <property type="protein sequence ID" value="KAK3942802.1"/>
    <property type="molecule type" value="Genomic_DNA"/>
</dbReference>
<name>A0AAN6NBP2_9PEZI</name>
<dbReference type="AlphaFoldDB" id="A0AAN6NBP2"/>
<keyword evidence="2" id="KW-1185">Reference proteome</keyword>
<gene>
    <name evidence="1" type="ORF">QBC46DRAFT_378878</name>
</gene>
<evidence type="ECO:0000313" key="2">
    <source>
        <dbReference type="Proteomes" id="UP001303473"/>
    </source>
</evidence>
<organism evidence="1 2">
    <name type="scientific">Diplogelasinospora grovesii</name>
    <dbReference type="NCBI Taxonomy" id="303347"/>
    <lineage>
        <taxon>Eukaryota</taxon>
        <taxon>Fungi</taxon>
        <taxon>Dikarya</taxon>
        <taxon>Ascomycota</taxon>
        <taxon>Pezizomycotina</taxon>
        <taxon>Sordariomycetes</taxon>
        <taxon>Sordariomycetidae</taxon>
        <taxon>Sordariales</taxon>
        <taxon>Diplogelasinosporaceae</taxon>
        <taxon>Diplogelasinospora</taxon>
    </lineage>
</organism>
<dbReference type="Proteomes" id="UP001303473">
    <property type="component" value="Unassembled WGS sequence"/>
</dbReference>